<dbReference type="GO" id="GO:0016758">
    <property type="term" value="F:hexosyltransferase activity"/>
    <property type="evidence" value="ECO:0007669"/>
    <property type="project" value="InterPro"/>
</dbReference>
<dbReference type="InterPro" id="IPR002659">
    <property type="entry name" value="Glyco_trans_31"/>
</dbReference>
<dbReference type="EC" id="2.4.1.-" evidence="10"/>
<accession>B3RXY5</accession>
<evidence type="ECO:0000256" key="2">
    <source>
        <dbReference type="ARBA" id="ARBA00008661"/>
    </source>
</evidence>
<evidence type="ECO:0000256" key="9">
    <source>
        <dbReference type="ARBA" id="ARBA00023136"/>
    </source>
</evidence>
<dbReference type="eggNOG" id="KOG2287">
    <property type="taxonomic scope" value="Eukaryota"/>
</dbReference>
<keyword evidence="3 10" id="KW-0328">Glycosyltransferase</keyword>
<evidence type="ECO:0000256" key="3">
    <source>
        <dbReference type="ARBA" id="ARBA00022676"/>
    </source>
</evidence>
<dbReference type="Pfam" id="PF01762">
    <property type="entry name" value="Galactosyl_T"/>
    <property type="match status" value="1"/>
</dbReference>
<evidence type="ECO:0000313" key="11">
    <source>
        <dbReference type="EMBL" id="EDV24940.1"/>
    </source>
</evidence>
<evidence type="ECO:0000256" key="8">
    <source>
        <dbReference type="ARBA" id="ARBA00023034"/>
    </source>
</evidence>
<proteinExistence type="inferred from homology"/>
<dbReference type="PhylomeDB" id="B3RXY5"/>
<comment type="subcellular location">
    <subcellularLocation>
        <location evidence="1 10">Golgi apparatus membrane</location>
        <topology evidence="1 10">Single-pass type II membrane protein</topology>
    </subcellularLocation>
</comment>
<keyword evidence="7" id="KW-1133">Transmembrane helix</keyword>
<keyword evidence="4" id="KW-0808">Transferase</keyword>
<keyword evidence="8 10" id="KW-0333">Golgi apparatus</keyword>
<dbReference type="HOGENOM" id="CLU_664537_0_0_1"/>
<name>B3RXY5_TRIAD</name>
<dbReference type="PANTHER" id="PTHR11214:SF314">
    <property type="entry name" value="HEXOSYLTRANSFERASE"/>
    <property type="match status" value="1"/>
</dbReference>
<dbReference type="PANTHER" id="PTHR11214">
    <property type="entry name" value="BETA-1,3-N-ACETYLGLUCOSAMINYLTRANSFERASE"/>
    <property type="match status" value="1"/>
</dbReference>
<gene>
    <name evidence="11" type="ORF">TRIADDRAFT_56373</name>
</gene>
<reference evidence="11 12" key="1">
    <citation type="journal article" date="2008" name="Nature">
        <title>The Trichoplax genome and the nature of placozoans.</title>
        <authorList>
            <person name="Srivastava M."/>
            <person name="Begovic E."/>
            <person name="Chapman J."/>
            <person name="Putnam N.H."/>
            <person name="Hellsten U."/>
            <person name="Kawashima T."/>
            <person name="Kuo A."/>
            <person name="Mitros T."/>
            <person name="Salamov A."/>
            <person name="Carpenter M.L."/>
            <person name="Signorovitch A.Y."/>
            <person name="Moreno M.A."/>
            <person name="Kamm K."/>
            <person name="Grimwood J."/>
            <person name="Schmutz J."/>
            <person name="Shapiro H."/>
            <person name="Grigoriev I.V."/>
            <person name="Buss L.W."/>
            <person name="Schierwater B."/>
            <person name="Dellaporta S.L."/>
            <person name="Rokhsar D.S."/>
        </authorList>
    </citation>
    <scope>NUCLEOTIDE SEQUENCE [LARGE SCALE GENOMIC DNA]</scope>
    <source>
        <strain evidence="11 12">Grell-BS-1999</strain>
    </source>
</reference>
<evidence type="ECO:0000256" key="4">
    <source>
        <dbReference type="ARBA" id="ARBA00022679"/>
    </source>
</evidence>
<sequence>MARQLGVGAITYSTMERNPLERKYKVDRFTYDKLSAGNITHADLTQLLSFNDGLNGLSMNNLASLEETTQELFVKLSNDNPPEKKFSYHLNYGDYLNRFVMENKMIVPTVDVNHKSPQKISVNLGLLKDHTASPCVKQAIILVMINSRADRFYRRNGIRQTWGNGSEFNHVNKHPYAWRTLFVVGQSKNAEINNAVYRESAIYQDIIFARLDDTPHNKTLKTILGMLWAWNFCQPYFTIKGDDDIFLNSPRIFEFVNQLINKKKGGPDKLWLCNVFTRKNLSIKLAHVKRKIGKNQAKLWSIFHGNVYPPSCTGFAYLMTFDVLMEIVTAFKDIPILPFAEDVYISLLAEKKGVKPKHDQRFRTDLFKGPSIYNVSVDEIDSVFAIHGVTEMSKQRFLYALSLNGIMIKGLHAN</sequence>
<dbReference type="GeneID" id="6753612"/>
<evidence type="ECO:0000256" key="5">
    <source>
        <dbReference type="ARBA" id="ARBA00022692"/>
    </source>
</evidence>
<dbReference type="OrthoDB" id="2139606at2759"/>
<dbReference type="RefSeq" id="XP_002112830.1">
    <property type="nucleotide sequence ID" value="XM_002112794.1"/>
</dbReference>
<evidence type="ECO:0000256" key="7">
    <source>
        <dbReference type="ARBA" id="ARBA00022989"/>
    </source>
</evidence>
<evidence type="ECO:0000313" key="12">
    <source>
        <dbReference type="Proteomes" id="UP000009022"/>
    </source>
</evidence>
<keyword evidence="12" id="KW-1185">Reference proteome</keyword>
<dbReference type="AlphaFoldDB" id="B3RXY5"/>
<dbReference type="KEGG" id="tad:TRIADDRAFT_56373"/>
<dbReference type="GO" id="GO:0016757">
    <property type="term" value="F:glycosyltransferase activity"/>
    <property type="evidence" value="ECO:0000318"/>
    <property type="project" value="GO_Central"/>
</dbReference>
<dbReference type="InParanoid" id="B3RXY5"/>
<keyword evidence="6" id="KW-0735">Signal-anchor</keyword>
<organism evidence="11 12">
    <name type="scientific">Trichoplax adhaerens</name>
    <name type="common">Trichoplax reptans</name>
    <dbReference type="NCBI Taxonomy" id="10228"/>
    <lineage>
        <taxon>Eukaryota</taxon>
        <taxon>Metazoa</taxon>
        <taxon>Placozoa</taxon>
        <taxon>Uniplacotomia</taxon>
        <taxon>Trichoplacea</taxon>
        <taxon>Trichoplacidae</taxon>
        <taxon>Trichoplax</taxon>
    </lineage>
</organism>
<keyword evidence="9" id="KW-0472">Membrane</keyword>
<dbReference type="GO" id="GO:0000139">
    <property type="term" value="C:Golgi membrane"/>
    <property type="evidence" value="ECO:0000318"/>
    <property type="project" value="GO_Central"/>
</dbReference>
<dbReference type="GO" id="GO:0006493">
    <property type="term" value="P:protein O-linked glycosylation"/>
    <property type="evidence" value="ECO:0000318"/>
    <property type="project" value="GO_Central"/>
</dbReference>
<dbReference type="Gene3D" id="3.90.550.50">
    <property type="match status" value="1"/>
</dbReference>
<dbReference type="Proteomes" id="UP000009022">
    <property type="component" value="Unassembled WGS sequence"/>
</dbReference>
<dbReference type="CTD" id="6753612"/>
<protein>
    <recommendedName>
        <fullName evidence="10">Hexosyltransferase</fullName>
        <ecNumber evidence="10">2.4.1.-</ecNumber>
    </recommendedName>
</protein>
<dbReference type="EMBL" id="DS985245">
    <property type="protein sequence ID" value="EDV24940.1"/>
    <property type="molecule type" value="Genomic_DNA"/>
</dbReference>
<evidence type="ECO:0000256" key="1">
    <source>
        <dbReference type="ARBA" id="ARBA00004323"/>
    </source>
</evidence>
<keyword evidence="5" id="KW-0812">Transmembrane</keyword>
<comment type="similarity">
    <text evidence="2 10">Belongs to the glycosyltransferase 31 family.</text>
</comment>
<dbReference type="OMA" id="MHRTSIL"/>
<evidence type="ECO:0000256" key="10">
    <source>
        <dbReference type="RuleBase" id="RU363063"/>
    </source>
</evidence>
<evidence type="ECO:0000256" key="6">
    <source>
        <dbReference type="ARBA" id="ARBA00022968"/>
    </source>
</evidence>